<reference evidence="2 3" key="1">
    <citation type="submission" date="2020-07" db="EMBL/GenBank/DDBJ databases">
        <title>Luteimonas sp. SJ-92.</title>
        <authorList>
            <person name="Huang X.-X."/>
            <person name="Xu L."/>
            <person name="Sun J.-Q."/>
        </authorList>
    </citation>
    <scope>NUCLEOTIDE SEQUENCE [LARGE SCALE GENOMIC DNA]</scope>
    <source>
        <strain evidence="2 3">SJ-92</strain>
    </source>
</reference>
<evidence type="ECO:0000313" key="3">
    <source>
        <dbReference type="Proteomes" id="UP000578091"/>
    </source>
</evidence>
<accession>A0A853JCW5</accession>
<keyword evidence="3" id="KW-1185">Reference proteome</keyword>
<sequence length="247" mass="26156">MTQFRNPAALCLALLIVACGGQPAPASATDGAAPGSPVTAAVDPDTGCHDDDIACHEAMYLLEETLFLYELGLDADLDAPAAECWRSDGEAFRRTIAACADRDCREQALRQRLAGLHFLQPEERRADIDLPDAPQLVAVLAPETGDTSGAAPRPPAGAGASFEVRGALVHAMEHPEHMGIAVRSAAGDDHVFVFDMDIGNQHGHDEVLGLVGTSPTARVLVRGQRKDAPDGTADFDTLQCRIVYLLP</sequence>
<feature type="chain" id="PRO_5032773962" evidence="1">
    <location>
        <begin position="29"/>
        <end position="247"/>
    </location>
</feature>
<dbReference type="AlphaFoldDB" id="A0A853JCW5"/>
<dbReference type="RefSeq" id="WP_180678900.1">
    <property type="nucleotide sequence ID" value="NZ_JACCKA010000072.1"/>
</dbReference>
<name>A0A853JCW5_9GAMM</name>
<dbReference type="PROSITE" id="PS51257">
    <property type="entry name" value="PROKAR_LIPOPROTEIN"/>
    <property type="match status" value="1"/>
</dbReference>
<feature type="signal peptide" evidence="1">
    <location>
        <begin position="1"/>
        <end position="28"/>
    </location>
</feature>
<proteinExistence type="predicted"/>
<dbReference type="EMBL" id="JACCKA010000072">
    <property type="protein sequence ID" value="NZA27123.1"/>
    <property type="molecule type" value="Genomic_DNA"/>
</dbReference>
<comment type="caution">
    <text evidence="2">The sequence shown here is derived from an EMBL/GenBank/DDBJ whole genome shotgun (WGS) entry which is preliminary data.</text>
</comment>
<keyword evidence="1" id="KW-0732">Signal</keyword>
<evidence type="ECO:0000313" key="2">
    <source>
        <dbReference type="EMBL" id="NZA27123.1"/>
    </source>
</evidence>
<protein>
    <submittedName>
        <fullName evidence="2">Uncharacterized protein</fullName>
    </submittedName>
</protein>
<gene>
    <name evidence="2" type="ORF">H0E84_12105</name>
</gene>
<dbReference type="Proteomes" id="UP000578091">
    <property type="component" value="Unassembled WGS sequence"/>
</dbReference>
<organism evidence="2 3">
    <name type="scientific">Luteimonas salinisoli</name>
    <dbReference type="NCBI Taxonomy" id="2752307"/>
    <lineage>
        <taxon>Bacteria</taxon>
        <taxon>Pseudomonadati</taxon>
        <taxon>Pseudomonadota</taxon>
        <taxon>Gammaproteobacteria</taxon>
        <taxon>Lysobacterales</taxon>
        <taxon>Lysobacteraceae</taxon>
        <taxon>Luteimonas</taxon>
    </lineage>
</organism>
<evidence type="ECO:0000256" key="1">
    <source>
        <dbReference type="SAM" id="SignalP"/>
    </source>
</evidence>